<reference evidence="2" key="1">
    <citation type="submission" date="2016-10" db="EMBL/GenBank/DDBJ databases">
        <title>The assassin bug Pristhesancus plagipennis produces two different types of venom.</title>
        <authorList>
            <person name="Walker A.A."/>
            <person name="Herzig V."/>
            <person name="Jin J."/>
            <person name="Fry B.G."/>
            <person name="King G.F."/>
        </authorList>
    </citation>
    <scope>NUCLEOTIDE SEQUENCE</scope>
    <source>
        <tissue evidence="2">Venom/labial glands</tissue>
    </source>
</reference>
<feature type="signal peptide" evidence="1">
    <location>
        <begin position="1"/>
        <end position="18"/>
    </location>
</feature>
<organism evidence="2">
    <name type="scientific">Pristhesancus plagipennis</name>
    <name type="common">Common assassin bug</name>
    <dbReference type="NCBI Taxonomy" id="1955184"/>
    <lineage>
        <taxon>Eukaryota</taxon>
        <taxon>Metazoa</taxon>
        <taxon>Ecdysozoa</taxon>
        <taxon>Arthropoda</taxon>
        <taxon>Hexapoda</taxon>
        <taxon>Insecta</taxon>
        <taxon>Pterygota</taxon>
        <taxon>Neoptera</taxon>
        <taxon>Paraneoptera</taxon>
        <taxon>Hemiptera</taxon>
        <taxon>Heteroptera</taxon>
        <taxon>Panheteroptera</taxon>
        <taxon>Cimicomorpha</taxon>
        <taxon>Reduviidae</taxon>
        <taxon>Harpactorinae</taxon>
        <taxon>Harpactorini</taxon>
        <taxon>Pristhesancus</taxon>
    </lineage>
</organism>
<feature type="chain" id="PRO_5014920598" evidence="1">
    <location>
        <begin position="19"/>
        <end position="336"/>
    </location>
</feature>
<evidence type="ECO:0000256" key="1">
    <source>
        <dbReference type="SAM" id="SignalP"/>
    </source>
</evidence>
<evidence type="ECO:0000313" key="2">
    <source>
        <dbReference type="EMBL" id="ATU83023.1"/>
    </source>
</evidence>
<dbReference type="EMBL" id="KY031272">
    <property type="protein sequence ID" value="ATU83023.1"/>
    <property type="molecule type" value="mRNA"/>
</dbReference>
<protein>
    <submittedName>
        <fullName evidence="2">Uncharacterized protein</fullName>
    </submittedName>
</protein>
<keyword evidence="1" id="KW-0732">Signal</keyword>
<name>A0A2K8JPR7_PRIPG</name>
<sequence length="336" mass="34326">MKSMALLVGFLALGVARASWAHGGWAGVYGAGAPWTAAGHWGGAPAPVHDTPEVAAAKAAHLAAHAAARSGAWAGAGAGAWHGAGAWNGAGAWDGAWNNGDDGQWHDDTHQYDNGAWSGNDDGQWHGDWSGRWSGENGQWHGDNSGQWDGDNGQWHGDNSGQWNPAADGSWAGNAWAHNGGVWAGHAGNAWAYGGGWAGLGPHGLPRDTPEVAAAKAAHLAAHAHAAHHYRRRRSVLGLGLAAPLAVINPNALPVPLDDVHTAAAKNAQLVQQATEGTRNILGGGIPLALPADTHEVAVGKVAHAIASETQKAIVGAHGAWGHGAWGHGLVGAHLW</sequence>
<accession>A0A2K8JPR7</accession>
<dbReference type="AlphaFoldDB" id="A0A2K8JPR7"/>
<proteinExistence type="evidence at transcript level"/>